<proteinExistence type="predicted"/>
<gene>
    <name evidence="3" type="ORF">JY651_27220</name>
</gene>
<dbReference type="PANTHER" id="PTHR46580">
    <property type="entry name" value="SENSOR KINASE-RELATED"/>
    <property type="match status" value="1"/>
</dbReference>
<accession>A0ABX7NNJ9</accession>
<reference evidence="3 4" key="1">
    <citation type="submission" date="2021-02" db="EMBL/GenBank/DDBJ databases">
        <title>De Novo genome assembly of isolated myxobacteria.</title>
        <authorList>
            <person name="Stevens D.C."/>
        </authorList>
    </citation>
    <scope>NUCLEOTIDE SEQUENCE [LARGE SCALE GENOMIC DNA]</scope>
    <source>
        <strain evidence="4">SCPEA02</strain>
    </source>
</reference>
<dbReference type="InterPro" id="IPR013517">
    <property type="entry name" value="FG-GAP"/>
</dbReference>
<organism evidence="3 4">
    <name type="scientific">Pyxidicoccus parkwayensis</name>
    <dbReference type="NCBI Taxonomy" id="2813578"/>
    <lineage>
        <taxon>Bacteria</taxon>
        <taxon>Pseudomonadati</taxon>
        <taxon>Myxococcota</taxon>
        <taxon>Myxococcia</taxon>
        <taxon>Myxococcales</taxon>
        <taxon>Cystobacterineae</taxon>
        <taxon>Myxococcaceae</taxon>
        <taxon>Pyxidicoccus</taxon>
    </lineage>
</organism>
<dbReference type="Gene3D" id="2.130.10.130">
    <property type="entry name" value="Integrin alpha, N-terminal"/>
    <property type="match status" value="1"/>
</dbReference>
<dbReference type="InterPro" id="IPR046540">
    <property type="entry name" value="DMFA2_C"/>
</dbReference>
<evidence type="ECO:0000256" key="1">
    <source>
        <dbReference type="ARBA" id="ARBA00022729"/>
    </source>
</evidence>
<evidence type="ECO:0000313" key="3">
    <source>
        <dbReference type="EMBL" id="QSQ19039.1"/>
    </source>
</evidence>
<evidence type="ECO:0000313" key="4">
    <source>
        <dbReference type="Proteomes" id="UP000662747"/>
    </source>
</evidence>
<protein>
    <submittedName>
        <fullName evidence="3">VCBS repeat-containing protein</fullName>
    </submittedName>
</protein>
<dbReference type="EMBL" id="CP071090">
    <property type="protein sequence ID" value="QSQ19039.1"/>
    <property type="molecule type" value="Genomic_DNA"/>
</dbReference>
<dbReference type="PANTHER" id="PTHR46580:SF2">
    <property type="entry name" value="MAM DOMAIN-CONTAINING PROTEIN"/>
    <property type="match status" value="1"/>
</dbReference>
<sequence length="776" mass="84108">MRPAVSALASGLYFVRITPINVAPISNPPEAPEESLATFVVRNDASTERLVIVNPTTHEVYNPWGETLYDTDTSDAAWTCDASDKCPRRGMYSKPRVSKVSMARPSWNIPTHFKTDVPLLRYLEKNNLPYSMATDYDVSRFPTLLSARRSVVISGHGEYWDMTTRNRLDAFVAGGGNLIAMAGNTGYWQIRYEASTTGNPGPIIVGYKDSATNTTDLTPGCRSQITVPASAANCSDPLLSVTPQLTTTFFRAPPVNKPEQELLGVQYPIDPAGNTFELPLTFFTNTVAARPSLGSGITAAGDVVIGPVDPSAPTTRVGNLGWEADSIHPNLLFRMNPSACLLPLGQGRFSDAPKWATENPTPYGNEITHLVLYRPTATSGHVVAGMSMLWSWGLDDWSTMRGLGGPFVPRVDSQLQQFTRNLLVSSDGAGFGTDCDRAIDFDVYFGDAFTDTKPDGTTLSGDDGSPVEMIIKERDYPGRWGSVAIEKQSGTVKLVPGFREVAKLTDWAVASDAYHLFLVDVDNDGKKDLVAQSRVNGEWYVAKSDGTRFVPSSAPWLAASAAWAVGSAYDVFAADLNADGKADLVAKERNAPGAWYVAINDGSHFVPATTAWRTNWAVVSSAYDLFVADVNGDDRADLIAKERSAPGNWYVARNTGIDFEPQPTALSGWAVNSADHDLFVADVNGDGQADLVAKERTGDKVWRVALSTGLAFQAQTTPWRTDWAVESSAYRLFVADVDGDGKADLVARERNSPGIWYVALSNGTSFVAQVPRFDAR</sequence>
<keyword evidence="4" id="KW-1185">Reference proteome</keyword>
<dbReference type="SUPFAM" id="SSF69318">
    <property type="entry name" value="Integrin alpha N-terminal domain"/>
    <property type="match status" value="1"/>
</dbReference>
<dbReference type="Proteomes" id="UP000662747">
    <property type="component" value="Chromosome"/>
</dbReference>
<name>A0ABX7NNJ9_9BACT</name>
<feature type="domain" description="N,N-dimethylformamidase beta subunit-like C-terminal" evidence="2">
    <location>
        <begin position="7"/>
        <end position="395"/>
    </location>
</feature>
<evidence type="ECO:0000259" key="2">
    <source>
        <dbReference type="Pfam" id="PF20254"/>
    </source>
</evidence>
<dbReference type="InterPro" id="IPR028994">
    <property type="entry name" value="Integrin_alpha_N"/>
</dbReference>
<keyword evidence="1" id="KW-0732">Signal</keyword>
<dbReference type="Pfam" id="PF20254">
    <property type="entry name" value="DMFA2_C"/>
    <property type="match status" value="1"/>
</dbReference>
<dbReference type="Pfam" id="PF13517">
    <property type="entry name" value="FG-GAP_3"/>
    <property type="match status" value="1"/>
</dbReference>